<dbReference type="KEGG" id="cact:HZ995_08785"/>
<name>A0A975EM74_9RHOB</name>
<reference evidence="2" key="1">
    <citation type="submission" date="2020-07" db="EMBL/GenBank/DDBJ databases">
        <title>Genome sequences of bacteria associated with the marine, planktonic diatom Thalassiosira profunda strain ECT2AJA-044.</title>
        <authorList>
            <person name="Gargas C.B."/>
            <person name="Roberts W.R."/>
            <person name="Alverson A.J."/>
        </authorList>
    </citation>
    <scope>NUCLEOTIDE SEQUENCE</scope>
    <source>
        <strain evidence="2">ECT2AJA-044</strain>
    </source>
</reference>
<dbReference type="EMBL" id="CP060010">
    <property type="protein sequence ID" value="QTN34609.1"/>
    <property type="molecule type" value="Genomic_DNA"/>
</dbReference>
<dbReference type="Gene3D" id="2.40.128.270">
    <property type="match status" value="1"/>
</dbReference>
<protein>
    <submittedName>
        <fullName evidence="2">META domain-containing protein</fullName>
    </submittedName>
</protein>
<dbReference type="RefSeq" id="WP_209355301.1">
    <property type="nucleotide sequence ID" value="NZ_CP060010.1"/>
</dbReference>
<gene>
    <name evidence="2" type="ORF">HZ995_08785</name>
</gene>
<sequence>MKLFVPALSICLVACQADETLTGYGAADKTWILRSVDGATYPASATMMFPAEGSVSGKAPCNSFSAEQTSPYPWFSLSALRATRAACADLDQEQIFFTALNGMTLVEIAGDVLILSNDQGGEMVFTAQSGG</sequence>
<dbReference type="PANTHER" id="PTHR35535:SF2">
    <property type="entry name" value="DUF306 DOMAIN-CONTAINING PROTEIN"/>
    <property type="match status" value="1"/>
</dbReference>
<dbReference type="InterPro" id="IPR038670">
    <property type="entry name" value="HslJ-like_sf"/>
</dbReference>
<evidence type="ECO:0000313" key="2">
    <source>
        <dbReference type="EMBL" id="QTN34609.1"/>
    </source>
</evidence>
<dbReference type="PANTHER" id="PTHR35535">
    <property type="entry name" value="HEAT SHOCK PROTEIN HSLJ"/>
    <property type="match status" value="1"/>
</dbReference>
<accession>A0A975EM74</accession>
<dbReference type="Pfam" id="PF03724">
    <property type="entry name" value="META"/>
    <property type="match status" value="1"/>
</dbReference>
<organism evidence="2 3">
    <name type="scientific">Cognatishimia activa</name>
    <dbReference type="NCBI Taxonomy" id="1715691"/>
    <lineage>
        <taxon>Bacteria</taxon>
        <taxon>Pseudomonadati</taxon>
        <taxon>Pseudomonadota</taxon>
        <taxon>Alphaproteobacteria</taxon>
        <taxon>Rhodobacterales</taxon>
        <taxon>Paracoccaceae</taxon>
        <taxon>Cognatishimia</taxon>
    </lineage>
</organism>
<feature type="domain" description="DUF306" evidence="1">
    <location>
        <begin position="27"/>
        <end position="124"/>
    </location>
</feature>
<evidence type="ECO:0000259" key="1">
    <source>
        <dbReference type="Pfam" id="PF03724"/>
    </source>
</evidence>
<dbReference type="Proteomes" id="UP000665026">
    <property type="component" value="Chromosome"/>
</dbReference>
<proteinExistence type="predicted"/>
<dbReference type="InterPro" id="IPR005184">
    <property type="entry name" value="DUF306_Meta_HslJ"/>
</dbReference>
<dbReference type="AlphaFoldDB" id="A0A975EM74"/>
<dbReference type="InterPro" id="IPR053147">
    <property type="entry name" value="Hsp_HslJ-like"/>
</dbReference>
<evidence type="ECO:0000313" key="3">
    <source>
        <dbReference type="Proteomes" id="UP000665026"/>
    </source>
</evidence>